<dbReference type="RefSeq" id="WP_043388725.1">
    <property type="nucleotide sequence ID" value="NZ_CP003811.1"/>
</dbReference>
<name>A0A089Q2G7_9HYPH</name>
<dbReference type="EMBL" id="CP003811">
    <property type="protein sequence ID" value="AIQ88794.1"/>
    <property type="molecule type" value="Genomic_DNA"/>
</dbReference>
<reference evidence="2 3" key="1">
    <citation type="journal article" date="2014" name="PLoS ONE">
        <title>Genome Information of Methylobacterium oryzae, a Plant-Probiotic Methylotroph in the Phyllosphere.</title>
        <authorList>
            <person name="Kwak M.J."/>
            <person name="Jeong H."/>
            <person name="Madhaiyan M."/>
            <person name="Lee Y."/>
            <person name="Sa T.M."/>
            <person name="Oh T.K."/>
            <person name="Kim J.F."/>
        </authorList>
    </citation>
    <scope>NUCLEOTIDE SEQUENCE [LARGE SCALE GENOMIC DNA]</scope>
    <source>
        <strain evidence="2 3">CBMB20</strain>
    </source>
</reference>
<dbReference type="Pfam" id="PF07238">
    <property type="entry name" value="PilZ"/>
    <property type="match status" value="1"/>
</dbReference>
<keyword evidence="3" id="KW-1185">Reference proteome</keyword>
<proteinExistence type="predicted"/>
<dbReference type="GO" id="GO:0035438">
    <property type="term" value="F:cyclic-di-GMP binding"/>
    <property type="evidence" value="ECO:0007669"/>
    <property type="project" value="InterPro"/>
</dbReference>
<protein>
    <submittedName>
        <fullName evidence="2">Type IV pilus assembly PilZ</fullName>
    </submittedName>
</protein>
<accession>A0A089Q2G7</accession>
<dbReference type="KEGG" id="mor:MOC_1039"/>
<evidence type="ECO:0000313" key="3">
    <source>
        <dbReference type="Proteomes" id="UP000029492"/>
    </source>
</evidence>
<dbReference type="InterPro" id="IPR009875">
    <property type="entry name" value="PilZ_domain"/>
</dbReference>
<evidence type="ECO:0000313" key="2">
    <source>
        <dbReference type="EMBL" id="AIQ88794.1"/>
    </source>
</evidence>
<organism evidence="2 3">
    <name type="scientific">Methylobacterium oryzae CBMB20</name>
    <dbReference type="NCBI Taxonomy" id="693986"/>
    <lineage>
        <taxon>Bacteria</taxon>
        <taxon>Pseudomonadati</taxon>
        <taxon>Pseudomonadota</taxon>
        <taxon>Alphaproteobacteria</taxon>
        <taxon>Hyphomicrobiales</taxon>
        <taxon>Methylobacteriaceae</taxon>
        <taxon>Methylobacterium</taxon>
    </lineage>
</organism>
<dbReference type="Proteomes" id="UP000029492">
    <property type="component" value="Chromosome"/>
</dbReference>
<dbReference type="AlphaFoldDB" id="A0A089Q2G7"/>
<dbReference type="SUPFAM" id="SSF141371">
    <property type="entry name" value="PilZ domain-like"/>
    <property type="match status" value="1"/>
</dbReference>
<feature type="domain" description="PilZ" evidence="1">
    <location>
        <begin position="3"/>
        <end position="92"/>
    </location>
</feature>
<gene>
    <name evidence="2" type="ORF">MOC_1039</name>
</gene>
<sequence>MVDRRRTARRRVCLGGRLRVAAFLPDLDCTVRDVSLDGARIRVPADATLPDCIELFIPCRGETRRAFIAWRAGESVGLGFAETGAATQPAAIARRLAASEAEVARLRAALLDGNGTPPGRVH</sequence>
<evidence type="ECO:0000259" key="1">
    <source>
        <dbReference type="Pfam" id="PF07238"/>
    </source>
</evidence>
<dbReference type="STRING" id="693986.MOC_1039"/>
<dbReference type="eggNOG" id="ENOG5030ZMS">
    <property type="taxonomic scope" value="Bacteria"/>
</dbReference>
<dbReference type="HOGENOM" id="CLU_158569_0_0_5"/>